<dbReference type="Pfam" id="PF07676">
    <property type="entry name" value="PD40"/>
    <property type="match status" value="2"/>
</dbReference>
<dbReference type="Pfam" id="PF08662">
    <property type="entry name" value="eIF2A"/>
    <property type="match status" value="1"/>
</dbReference>
<reference evidence="4 5" key="1">
    <citation type="submission" date="2020-03" db="EMBL/GenBank/DDBJ databases">
        <title>Genomic Encyclopedia of Type Strains, Phase IV (KMG-IV): sequencing the most valuable type-strain genomes for metagenomic binning, comparative biology and taxonomic classification.</title>
        <authorList>
            <person name="Goeker M."/>
        </authorList>
    </citation>
    <scope>NUCLEOTIDE SEQUENCE [LARGE SCALE GENOMIC DNA]</scope>
    <source>
        <strain evidence="4 5">DSM 5718</strain>
    </source>
</reference>
<evidence type="ECO:0000313" key="4">
    <source>
        <dbReference type="EMBL" id="NIK73631.1"/>
    </source>
</evidence>
<dbReference type="Proteomes" id="UP000537126">
    <property type="component" value="Unassembled WGS sequence"/>
</dbReference>
<evidence type="ECO:0000313" key="5">
    <source>
        <dbReference type="Proteomes" id="UP000537126"/>
    </source>
</evidence>
<keyword evidence="2" id="KW-0732">Signal</keyword>
<proteinExistence type="inferred from homology"/>
<keyword evidence="5" id="KW-1185">Reference proteome</keyword>
<dbReference type="PANTHER" id="PTHR36842:SF1">
    <property type="entry name" value="PROTEIN TOLB"/>
    <property type="match status" value="1"/>
</dbReference>
<dbReference type="InterPro" id="IPR013979">
    <property type="entry name" value="TIF_beta_prop-like"/>
</dbReference>
<dbReference type="SUPFAM" id="SSF82171">
    <property type="entry name" value="DPP6 N-terminal domain-like"/>
    <property type="match status" value="1"/>
</dbReference>
<protein>
    <recommendedName>
        <fullName evidence="3">Translation initiation factor beta propellor-like domain-containing protein</fullName>
    </recommendedName>
</protein>
<dbReference type="Gene3D" id="2.120.10.30">
    <property type="entry name" value="TolB, C-terminal domain"/>
    <property type="match status" value="2"/>
</dbReference>
<gene>
    <name evidence="4" type="ORF">FHS56_001144</name>
</gene>
<dbReference type="EMBL" id="JAASRN010000002">
    <property type="protein sequence ID" value="NIK73631.1"/>
    <property type="molecule type" value="Genomic_DNA"/>
</dbReference>
<dbReference type="PANTHER" id="PTHR36842">
    <property type="entry name" value="PROTEIN TOLB HOMOLOG"/>
    <property type="match status" value="1"/>
</dbReference>
<evidence type="ECO:0000256" key="2">
    <source>
        <dbReference type="SAM" id="SignalP"/>
    </source>
</evidence>
<name>A0A846MQC4_9BACT</name>
<feature type="chain" id="PRO_5032847491" description="Translation initiation factor beta propellor-like domain-containing protein" evidence="2">
    <location>
        <begin position="23"/>
        <end position="1013"/>
    </location>
</feature>
<dbReference type="RefSeq" id="WP_166918910.1">
    <property type="nucleotide sequence ID" value="NZ_JAASRN010000002.1"/>
</dbReference>
<dbReference type="InterPro" id="IPR011042">
    <property type="entry name" value="6-blade_b-propeller_TolB-like"/>
</dbReference>
<accession>A0A846MQC4</accession>
<evidence type="ECO:0000256" key="1">
    <source>
        <dbReference type="ARBA" id="ARBA00009820"/>
    </source>
</evidence>
<evidence type="ECO:0000259" key="3">
    <source>
        <dbReference type="Pfam" id="PF08662"/>
    </source>
</evidence>
<feature type="signal peptide" evidence="2">
    <location>
        <begin position="1"/>
        <end position="22"/>
    </location>
</feature>
<feature type="domain" description="Translation initiation factor beta propellor-like" evidence="3">
    <location>
        <begin position="333"/>
        <end position="457"/>
    </location>
</feature>
<comment type="similarity">
    <text evidence="1">Belongs to the TolB family.</text>
</comment>
<dbReference type="InterPro" id="IPR011659">
    <property type="entry name" value="WD40"/>
</dbReference>
<dbReference type="AlphaFoldDB" id="A0A846MQC4"/>
<organism evidence="4 5">
    <name type="scientific">Thermonema lapsum</name>
    <dbReference type="NCBI Taxonomy" id="28195"/>
    <lineage>
        <taxon>Bacteria</taxon>
        <taxon>Pseudomonadati</taxon>
        <taxon>Bacteroidota</taxon>
        <taxon>Cytophagia</taxon>
        <taxon>Cytophagales</taxon>
        <taxon>Thermonemataceae</taxon>
        <taxon>Thermonema</taxon>
    </lineage>
</organism>
<sequence>MKKTWLLLLVLFGVLPSGQAQYFGKNKVRYTPFDFRVLLSPHFELYHYLKDSSRAAEFLQSAEQWYAIHQAVFADTFHQPNPIILYNHHGDFQQTGAISGLIDVGTGGVTEGLKNRVVMPLMFTRQETEHVLGHELVHAFQYHILKNEDNLSLQSIQNLPLWMVEGLAEYLSIGRIDPHTALWMRDTYMHDYFPTLDDLDRKPHIYFPYRYGQSFWALLAGLWGDEIIRPFFVYTARYGLDAALKDLLSTDRQAFSKLWKEYYHEYYASIGLKQGQKPVGDTLLRDKHPGKMQLSPSLSPDGRYLAYLSERDLFSIDLFLVDMQSGRVVRRLLSTDKEGHIDALSYLETAGSWSPDGQQLAFVAYIKGKPQPIIIDVQSGKIKTRIALQEVEAANHPAWSPDGRFLALSGLRQGQSDLYVYDLQNKELRQLTHDAAAQIQPAWSPDGRLLVFATDAVALQKGYAKANLNIGIYDVESGKIHQLDFFAGADNLNPLFTPDGRSILFLSDRDGFRNLYRYHIASGRIEQLTHLPTGITGVTALSPAITIDSQGQLVYIYYENKSYRLYRAHLSDFTAQEVSPSAVDLTAATLAPVFINKSKIVNRLIARLAVALPADSLHAQPLRRRFQLGYIGNTGIGIGTSRWGTGIAGGVVMLFSDILGDHQLFASLGLNGTLLDAGASVFYLNQRRRLNWGVQISHIPYRFGNVGIFADTLAVVVNGQKSLLPVDVVQYDLGRLFEEKIGGLLAYPLSRSLRWEAGISYARYHYNLQRFKTYYYFGQAIAQSKEQVKTPPGFQLYSGYLAYVGDNSFYGLASPARGWRYRFEWGFNAGEFEYQSALLDYRRYWFVRPFTFAIRAYHLGRYGGNSQSITPLYLGFPGLVRGYDNIAYQNYLSGSSNYAASIDNLYGSRLAVFNAEWRIPLLGPRSYALLGSNFLPAELNLFFDGGMAWNEGSRWTIDEKEASQKRARVPVWSTGISIRFALFGQIVLEPYYAFALQRNDITGTFGFNLLPAW</sequence>
<comment type="caution">
    <text evidence="4">The sequence shown here is derived from an EMBL/GenBank/DDBJ whole genome shotgun (WGS) entry which is preliminary data.</text>
</comment>